<dbReference type="PANTHER" id="PTHR11879">
    <property type="entry name" value="ASPARTATE AMINOTRANSFERASE"/>
    <property type="match status" value="1"/>
</dbReference>
<comment type="subunit">
    <text evidence="3">Homodimer.</text>
</comment>
<dbReference type="Gene3D" id="3.90.1150.10">
    <property type="entry name" value="Aspartate Aminotransferase, domain 1"/>
    <property type="match status" value="1"/>
</dbReference>
<keyword evidence="4 8" id="KW-0032">Aminotransferase</keyword>
<dbReference type="OrthoDB" id="9766445at2"/>
<dbReference type="Pfam" id="PF00155">
    <property type="entry name" value="Aminotran_1_2"/>
    <property type="match status" value="1"/>
</dbReference>
<dbReference type="InterPro" id="IPR015424">
    <property type="entry name" value="PyrdxlP-dep_Trfase"/>
</dbReference>
<organism evidence="8 9">
    <name type="scientific">Fusobacterium necrogenes</name>
    <dbReference type="NCBI Taxonomy" id="858"/>
    <lineage>
        <taxon>Bacteria</taxon>
        <taxon>Fusobacteriati</taxon>
        <taxon>Fusobacteriota</taxon>
        <taxon>Fusobacteriia</taxon>
        <taxon>Fusobacteriales</taxon>
        <taxon>Fusobacteriaceae</taxon>
        <taxon>Fusobacterium</taxon>
    </lineage>
</organism>
<evidence type="ECO:0000256" key="4">
    <source>
        <dbReference type="ARBA" id="ARBA00022576"/>
    </source>
</evidence>
<evidence type="ECO:0000256" key="2">
    <source>
        <dbReference type="ARBA" id="ARBA00007441"/>
    </source>
</evidence>
<dbReference type="InterPro" id="IPR004839">
    <property type="entry name" value="Aminotransferase_I/II_large"/>
</dbReference>
<name>A0A377GXG4_9FUSO</name>
<dbReference type="InterPro" id="IPR015422">
    <property type="entry name" value="PyrdxlP-dep_Trfase_small"/>
</dbReference>
<dbReference type="Proteomes" id="UP000255328">
    <property type="component" value="Unassembled WGS sequence"/>
</dbReference>
<dbReference type="PANTHER" id="PTHR11879:SF22">
    <property type="entry name" value="ASPARTATE AMINOTRANSFERASE, MITOCHONDRIAL"/>
    <property type="match status" value="1"/>
</dbReference>
<dbReference type="AlphaFoldDB" id="A0A377GXG4"/>
<dbReference type="CDD" id="cd00609">
    <property type="entry name" value="AAT_like"/>
    <property type="match status" value="1"/>
</dbReference>
<dbReference type="Gene3D" id="3.40.640.10">
    <property type="entry name" value="Type I PLP-dependent aspartate aminotransferase-like (Major domain)"/>
    <property type="match status" value="1"/>
</dbReference>
<evidence type="ECO:0000259" key="7">
    <source>
        <dbReference type="Pfam" id="PF00155"/>
    </source>
</evidence>
<keyword evidence="9" id="KW-1185">Reference proteome</keyword>
<evidence type="ECO:0000256" key="3">
    <source>
        <dbReference type="ARBA" id="ARBA00011738"/>
    </source>
</evidence>
<dbReference type="EMBL" id="UGGU01000003">
    <property type="protein sequence ID" value="STO31452.1"/>
    <property type="molecule type" value="Genomic_DNA"/>
</dbReference>
<sequence length="419" mass="47783">MIAKDLGERKLVDKVFSVAKKAKDAMAELGEEKVVNATIGSLYDETGKLVVLDTAMKVYKELPPEEIAGYASAFTGAPEYKESVKISLFGRDYKEFLKGHYVEVLATPGGTGAISNSIKNYLGHGDTLLLPKWLWSPYILMAKEKNGDCDFYTLFNEENRFDLVDFKERVEKLAKKQDNVVIIINDPCQNPTGYRLTIEEWKEIRKILISASEEANIILILDVAYIDFDDRSFEERREYLETFKNLPEKVLTIFTFSLSKALTSYGMRVGAQIALSTSESVVKEFYEANSFSCRSTWSNISRGGMKMFSEIILDEEKSFRLEKEREFYRNLIKERADIFISEAKECGLDILPYVSGFFLTIPTGKYTPKVEELLEKNHIYTVILDEGIRIAVCSITKERIKGLAKRIKVIYDEVISLSE</sequence>
<protein>
    <submittedName>
        <fullName evidence="8">Aspartate aminotransferase</fullName>
        <ecNumber evidence="8">2.6.1.1</ecNumber>
    </submittedName>
</protein>
<evidence type="ECO:0000256" key="6">
    <source>
        <dbReference type="ARBA" id="ARBA00022898"/>
    </source>
</evidence>
<keyword evidence="6" id="KW-0663">Pyridoxal phosphate</keyword>
<comment type="similarity">
    <text evidence="2">Belongs to the class-I pyridoxal-phosphate-dependent aminotransferase family.</text>
</comment>
<dbReference type="EC" id="2.6.1.1" evidence="8"/>
<proteinExistence type="inferred from homology"/>
<feature type="domain" description="Aminotransferase class I/classII large" evidence="7">
    <location>
        <begin position="33"/>
        <end position="407"/>
    </location>
</feature>
<dbReference type="GO" id="GO:0004069">
    <property type="term" value="F:L-aspartate:2-oxoglutarate aminotransferase activity"/>
    <property type="evidence" value="ECO:0007669"/>
    <property type="project" value="UniProtKB-EC"/>
</dbReference>
<evidence type="ECO:0000313" key="8">
    <source>
        <dbReference type="EMBL" id="STO31452.1"/>
    </source>
</evidence>
<gene>
    <name evidence="8" type="primary">aspC</name>
    <name evidence="8" type="ORF">NCTC10723_00903</name>
</gene>
<accession>A0A377GXG4</accession>
<dbReference type="SUPFAM" id="SSF53383">
    <property type="entry name" value="PLP-dependent transferases"/>
    <property type="match status" value="1"/>
</dbReference>
<evidence type="ECO:0000313" key="9">
    <source>
        <dbReference type="Proteomes" id="UP000255328"/>
    </source>
</evidence>
<dbReference type="RefSeq" id="WP_115269779.1">
    <property type="nucleotide sequence ID" value="NZ_UGGU01000003.1"/>
</dbReference>
<evidence type="ECO:0000256" key="5">
    <source>
        <dbReference type="ARBA" id="ARBA00022679"/>
    </source>
</evidence>
<evidence type="ECO:0000256" key="1">
    <source>
        <dbReference type="ARBA" id="ARBA00001933"/>
    </source>
</evidence>
<dbReference type="InterPro" id="IPR000796">
    <property type="entry name" value="Asp_trans"/>
</dbReference>
<dbReference type="GO" id="GO:0042802">
    <property type="term" value="F:identical protein binding"/>
    <property type="evidence" value="ECO:0007669"/>
    <property type="project" value="TreeGrafter"/>
</dbReference>
<dbReference type="InterPro" id="IPR015421">
    <property type="entry name" value="PyrdxlP-dep_Trfase_major"/>
</dbReference>
<reference evidence="8 9" key="1">
    <citation type="submission" date="2018-06" db="EMBL/GenBank/DDBJ databases">
        <authorList>
            <consortium name="Pathogen Informatics"/>
            <person name="Doyle S."/>
        </authorList>
    </citation>
    <scope>NUCLEOTIDE SEQUENCE [LARGE SCALE GENOMIC DNA]</scope>
    <source>
        <strain evidence="8 9">NCTC10723</strain>
    </source>
</reference>
<dbReference type="GO" id="GO:0030170">
    <property type="term" value="F:pyridoxal phosphate binding"/>
    <property type="evidence" value="ECO:0007669"/>
    <property type="project" value="InterPro"/>
</dbReference>
<comment type="cofactor">
    <cofactor evidence="1">
        <name>pyridoxal 5'-phosphate</name>
        <dbReference type="ChEBI" id="CHEBI:597326"/>
    </cofactor>
</comment>
<dbReference type="GO" id="GO:0006520">
    <property type="term" value="P:amino acid metabolic process"/>
    <property type="evidence" value="ECO:0007669"/>
    <property type="project" value="InterPro"/>
</dbReference>
<keyword evidence="5 8" id="KW-0808">Transferase</keyword>